<feature type="signal peptide" evidence="2">
    <location>
        <begin position="1"/>
        <end position="26"/>
    </location>
</feature>
<dbReference type="PROSITE" id="PS51257">
    <property type="entry name" value="PROKAR_LIPOPROTEIN"/>
    <property type="match status" value="1"/>
</dbReference>
<dbReference type="AlphaFoldDB" id="A0A7T4PEH1"/>
<dbReference type="EMBL" id="CP065959">
    <property type="protein sequence ID" value="QQC88761.1"/>
    <property type="molecule type" value="Genomic_DNA"/>
</dbReference>
<evidence type="ECO:0000256" key="1">
    <source>
        <dbReference type="SAM" id="MobiDB-lite"/>
    </source>
</evidence>
<feature type="compositionally biased region" description="Basic and acidic residues" evidence="1">
    <location>
        <begin position="96"/>
        <end position="123"/>
    </location>
</feature>
<accession>A0A7T4PEH1</accession>
<proteinExistence type="predicted"/>
<organism evidence="3 4">
    <name type="scientific">Streptomyces alfalfae</name>
    <dbReference type="NCBI Taxonomy" id="1642299"/>
    <lineage>
        <taxon>Bacteria</taxon>
        <taxon>Bacillati</taxon>
        <taxon>Actinomycetota</taxon>
        <taxon>Actinomycetes</taxon>
        <taxon>Kitasatosporales</taxon>
        <taxon>Streptomycetaceae</taxon>
        <taxon>Streptomyces</taxon>
    </lineage>
</organism>
<evidence type="ECO:0000256" key="2">
    <source>
        <dbReference type="SAM" id="SignalP"/>
    </source>
</evidence>
<feature type="chain" id="PRO_5032738419" evidence="2">
    <location>
        <begin position="27"/>
        <end position="132"/>
    </location>
</feature>
<evidence type="ECO:0000313" key="4">
    <source>
        <dbReference type="Proteomes" id="UP000596130"/>
    </source>
</evidence>
<name>A0A7T4PEH1_9ACTN</name>
<keyword evidence="2" id="KW-0732">Signal</keyword>
<gene>
    <name evidence="3" type="ORF">I8755_10325</name>
</gene>
<evidence type="ECO:0000313" key="3">
    <source>
        <dbReference type="EMBL" id="QQC88761.1"/>
    </source>
</evidence>
<protein>
    <submittedName>
        <fullName evidence="3">Uncharacterized protein</fullName>
    </submittedName>
</protein>
<dbReference type="RefSeq" id="WP_198502359.1">
    <property type="nucleotide sequence ID" value="NZ_CP065959.1"/>
</dbReference>
<dbReference type="Proteomes" id="UP000596130">
    <property type="component" value="Chromosome"/>
</dbReference>
<reference evidence="3 4" key="1">
    <citation type="submission" date="2020-12" db="EMBL/GenBank/DDBJ databases">
        <title>Identification and biosynthesis of polyene macrolides produced by Streptomyces alfalfae Men-myco-93-63.</title>
        <authorList>
            <person name="Liu D."/>
            <person name="Li Y."/>
            <person name="Liu L."/>
            <person name="Han X."/>
            <person name="Shen F."/>
        </authorList>
    </citation>
    <scope>NUCLEOTIDE SEQUENCE [LARGE SCALE GENOMIC DNA]</scope>
    <source>
        <strain evidence="3 4">Men-myco-93-63</strain>
    </source>
</reference>
<sequence>MTHRTRLCALALTVLLTLTPTTAACAGPGPAPGPTAAPAPSARATSPAELCTAIITKWARQLYEAHDSTYGDYQSMGLSNGQYTILRDILDAARAERGAGSEAAGRELIDRQARERCAERHQDGGPSGGPWA</sequence>
<feature type="region of interest" description="Disordered" evidence="1">
    <location>
        <begin position="96"/>
        <end position="132"/>
    </location>
</feature>